<protein>
    <submittedName>
        <fullName evidence="7">Peptide YY-A</fullName>
    </submittedName>
</protein>
<dbReference type="STRING" id="8469.M7BP08"/>
<organism evidence="7 8">
    <name type="scientific">Chelonia mydas</name>
    <name type="common">Green sea-turtle</name>
    <name type="synonym">Chelonia agassizi</name>
    <dbReference type="NCBI Taxonomy" id="8469"/>
    <lineage>
        <taxon>Eukaryota</taxon>
        <taxon>Metazoa</taxon>
        <taxon>Chordata</taxon>
        <taxon>Craniata</taxon>
        <taxon>Vertebrata</taxon>
        <taxon>Euteleostomi</taxon>
        <taxon>Archelosauria</taxon>
        <taxon>Testudinata</taxon>
        <taxon>Testudines</taxon>
        <taxon>Cryptodira</taxon>
        <taxon>Durocryptodira</taxon>
        <taxon>Americhelydia</taxon>
        <taxon>Chelonioidea</taxon>
        <taxon>Cheloniidae</taxon>
        <taxon>Chelonia</taxon>
    </lineage>
</organism>
<dbReference type="GO" id="GO:0031841">
    <property type="term" value="F:neuropeptide Y receptor binding"/>
    <property type="evidence" value="ECO:0007669"/>
    <property type="project" value="TreeGrafter"/>
</dbReference>
<keyword evidence="5" id="KW-0472">Membrane</keyword>
<evidence type="ECO:0000256" key="1">
    <source>
        <dbReference type="ARBA" id="ARBA00004613"/>
    </source>
</evidence>
<keyword evidence="3" id="KW-0964">Secreted</keyword>
<dbReference type="GO" id="GO:0005184">
    <property type="term" value="F:neuropeptide hormone activity"/>
    <property type="evidence" value="ECO:0007669"/>
    <property type="project" value="TreeGrafter"/>
</dbReference>
<evidence type="ECO:0000256" key="2">
    <source>
        <dbReference type="ARBA" id="ARBA00010022"/>
    </source>
</evidence>
<keyword evidence="6" id="KW-0732">Signal</keyword>
<evidence type="ECO:0000256" key="4">
    <source>
        <dbReference type="RuleBase" id="RU000656"/>
    </source>
</evidence>
<dbReference type="Proteomes" id="UP000031443">
    <property type="component" value="Unassembled WGS sequence"/>
</dbReference>
<name>M7BP08_CHEMY</name>
<accession>M7BP08</accession>
<feature type="chain" id="PRO_5004080258" evidence="6">
    <location>
        <begin position="29"/>
        <end position="183"/>
    </location>
</feature>
<dbReference type="PANTHER" id="PTHR10533:SF14">
    <property type="entry name" value="PEPTIDE YY-RELATED"/>
    <property type="match status" value="1"/>
</dbReference>
<keyword evidence="5" id="KW-1133">Transmembrane helix</keyword>
<gene>
    <name evidence="7" type="ORF">UY3_09036</name>
</gene>
<dbReference type="PROSITE" id="PS50276">
    <property type="entry name" value="PANCREATIC_HORMONE_2"/>
    <property type="match status" value="2"/>
</dbReference>
<dbReference type="Pfam" id="PF00159">
    <property type="entry name" value="Hormone_3"/>
    <property type="match status" value="2"/>
</dbReference>
<dbReference type="InterPro" id="IPR001955">
    <property type="entry name" value="Pancreatic_hormone-like"/>
</dbReference>
<reference evidence="8" key="1">
    <citation type="journal article" date="2013" name="Nat. Genet.">
        <title>The draft genomes of soft-shell turtle and green sea turtle yield insights into the development and evolution of the turtle-specific body plan.</title>
        <authorList>
            <person name="Wang Z."/>
            <person name="Pascual-Anaya J."/>
            <person name="Zadissa A."/>
            <person name="Li W."/>
            <person name="Niimura Y."/>
            <person name="Huang Z."/>
            <person name="Li C."/>
            <person name="White S."/>
            <person name="Xiong Z."/>
            <person name="Fang D."/>
            <person name="Wang B."/>
            <person name="Ming Y."/>
            <person name="Chen Y."/>
            <person name="Zheng Y."/>
            <person name="Kuraku S."/>
            <person name="Pignatelli M."/>
            <person name="Herrero J."/>
            <person name="Beal K."/>
            <person name="Nozawa M."/>
            <person name="Li Q."/>
            <person name="Wang J."/>
            <person name="Zhang H."/>
            <person name="Yu L."/>
            <person name="Shigenobu S."/>
            <person name="Wang J."/>
            <person name="Liu J."/>
            <person name="Flicek P."/>
            <person name="Searle S."/>
            <person name="Wang J."/>
            <person name="Kuratani S."/>
            <person name="Yin Y."/>
            <person name="Aken B."/>
            <person name="Zhang G."/>
            <person name="Irie N."/>
        </authorList>
    </citation>
    <scope>NUCLEOTIDE SEQUENCE [LARGE SCALE GENOMIC DNA]</scope>
</reference>
<dbReference type="AlphaFoldDB" id="M7BP08"/>
<comment type="subcellular location">
    <subcellularLocation>
        <location evidence="1">Secreted</location>
    </subcellularLocation>
</comment>
<sequence length="183" mass="20433">MVASVKLWPMLVAVTLCVLFCLGALVEAYPPKPENPGDDASPEEMAKYFSALRHYINLVTRQRYGKRSSPEALMSELLFGDSSDHADRSRRWASLFSLACCMALLLGHLGSTAPMHPKYPGDNAPVEDLVQFYNELQQYLNMVTRPRSLCVPVQRSARHLTPKPCPNCASCRDARGCYQLRLG</sequence>
<dbReference type="Gene3D" id="6.10.250.900">
    <property type="match status" value="2"/>
</dbReference>
<dbReference type="EMBL" id="KB535131">
    <property type="protein sequence ID" value="EMP33743.1"/>
    <property type="molecule type" value="Genomic_DNA"/>
</dbReference>
<evidence type="ECO:0000313" key="8">
    <source>
        <dbReference type="Proteomes" id="UP000031443"/>
    </source>
</evidence>
<dbReference type="GO" id="GO:0007631">
    <property type="term" value="P:feeding behavior"/>
    <property type="evidence" value="ECO:0007669"/>
    <property type="project" value="TreeGrafter"/>
</dbReference>
<dbReference type="CDD" id="cd00126">
    <property type="entry name" value="PAH"/>
    <property type="match status" value="2"/>
</dbReference>
<keyword evidence="8" id="KW-1185">Reference proteome</keyword>
<dbReference type="InterPro" id="IPR020392">
    <property type="entry name" value="Pancreatic_hormone-like_CS"/>
</dbReference>
<comment type="similarity">
    <text evidence="2 4">Belongs to the NPY family.</text>
</comment>
<dbReference type="PROSITE" id="PS00265">
    <property type="entry name" value="PANCREATIC_HORMONE_1"/>
    <property type="match status" value="1"/>
</dbReference>
<feature type="transmembrane region" description="Helical" evidence="5">
    <location>
        <begin position="92"/>
        <end position="110"/>
    </location>
</feature>
<proteinExistence type="inferred from homology"/>
<evidence type="ECO:0000256" key="5">
    <source>
        <dbReference type="SAM" id="Phobius"/>
    </source>
</evidence>
<evidence type="ECO:0000256" key="3">
    <source>
        <dbReference type="ARBA" id="ARBA00022525"/>
    </source>
</evidence>
<feature type="signal peptide" evidence="6">
    <location>
        <begin position="1"/>
        <end position="28"/>
    </location>
</feature>
<dbReference type="PANTHER" id="PTHR10533">
    <property type="entry name" value="NEUROPEPTIDE Y/PANCREATIC HORMONE/PEPTIDE YY"/>
    <property type="match status" value="1"/>
</dbReference>
<keyword evidence="5" id="KW-0812">Transmembrane</keyword>
<dbReference type="PRINTS" id="PR00278">
    <property type="entry name" value="PANCHORMONE"/>
</dbReference>
<evidence type="ECO:0000256" key="6">
    <source>
        <dbReference type="SAM" id="SignalP"/>
    </source>
</evidence>
<dbReference type="eggNOG" id="ENOG502S267">
    <property type="taxonomic scope" value="Eukaryota"/>
</dbReference>
<dbReference type="SMART" id="SM00309">
    <property type="entry name" value="PAH"/>
    <property type="match status" value="2"/>
</dbReference>
<evidence type="ECO:0000313" key="7">
    <source>
        <dbReference type="EMBL" id="EMP33743.1"/>
    </source>
</evidence>
<dbReference type="GO" id="GO:0007218">
    <property type="term" value="P:neuropeptide signaling pathway"/>
    <property type="evidence" value="ECO:0007669"/>
    <property type="project" value="TreeGrafter"/>
</dbReference>
<dbReference type="GO" id="GO:0005615">
    <property type="term" value="C:extracellular space"/>
    <property type="evidence" value="ECO:0007669"/>
    <property type="project" value="TreeGrafter"/>
</dbReference>